<gene>
    <name evidence="1" type="ORF">SDC9_55056</name>
</gene>
<reference evidence="1" key="1">
    <citation type="submission" date="2019-08" db="EMBL/GenBank/DDBJ databases">
        <authorList>
            <person name="Kucharzyk K."/>
            <person name="Murdoch R.W."/>
            <person name="Higgins S."/>
            <person name="Loffler F."/>
        </authorList>
    </citation>
    <scope>NUCLEOTIDE SEQUENCE</scope>
</reference>
<dbReference type="PANTHER" id="PTHR37947:SF1">
    <property type="entry name" value="BLL2462 PROTEIN"/>
    <property type="match status" value="1"/>
</dbReference>
<sequence length="398" mass="44844">MDDVKKVLVVSAAPHPDVRAIRSTLESNLNYTVKVVTGEANAGDISGYDLLIVHQIPSASSRGSALLDKAKTLRIPVWVITGSTTNYAALNSLNAGITVRTRSSAPNEVLGVVNENFGLFTIPEQEAAYVKSMPPLSTAFGDYSVSAGVDILLYQRIGNVVSSQPMLCFSQISNQRWAFLFGEGIWKWKLYDFQRNHSHELFDSFISRTAQFLCQNSDRSRFRVIYEPTHSETEPITFSAELYNQNFELINNESVDMTLRDSTGKSYTFSFMPDGSGYTLNCGRLHPGEYSFTAQVRSKEYPFSQSGKITVDSYNPELASTRADFNTMSLLSQQTGGITVSPEKLEDITAFLEKNNLIQSTYYRENKYIDLLEWKWILFILLALISAEWIIRKREGYY</sequence>
<dbReference type="PANTHER" id="PTHR37947">
    <property type="entry name" value="BLL2462 PROTEIN"/>
    <property type="match status" value="1"/>
</dbReference>
<dbReference type="EMBL" id="VSSQ01001485">
    <property type="protein sequence ID" value="MPM08742.1"/>
    <property type="molecule type" value="Genomic_DNA"/>
</dbReference>
<accession>A0A644WY45</accession>
<evidence type="ECO:0000313" key="1">
    <source>
        <dbReference type="EMBL" id="MPM08742.1"/>
    </source>
</evidence>
<protein>
    <submittedName>
        <fullName evidence="1">Uncharacterized protein</fullName>
    </submittedName>
</protein>
<proteinExistence type="predicted"/>
<comment type="caution">
    <text evidence="1">The sequence shown here is derived from an EMBL/GenBank/DDBJ whole genome shotgun (WGS) entry which is preliminary data.</text>
</comment>
<dbReference type="AlphaFoldDB" id="A0A644WY45"/>
<organism evidence="1">
    <name type="scientific">bioreactor metagenome</name>
    <dbReference type="NCBI Taxonomy" id="1076179"/>
    <lineage>
        <taxon>unclassified sequences</taxon>
        <taxon>metagenomes</taxon>
        <taxon>ecological metagenomes</taxon>
    </lineage>
</organism>
<name>A0A644WY45_9ZZZZ</name>